<accession>A0A4R0RTK4</accession>
<dbReference type="AlphaFoldDB" id="A0A4R0RTK4"/>
<keyword evidence="3" id="KW-1185">Reference proteome</keyword>
<feature type="region of interest" description="Disordered" evidence="1">
    <location>
        <begin position="81"/>
        <end position="259"/>
    </location>
</feature>
<feature type="compositionally biased region" description="Polar residues" evidence="1">
    <location>
        <begin position="484"/>
        <end position="498"/>
    </location>
</feature>
<feature type="region of interest" description="Disordered" evidence="1">
    <location>
        <begin position="276"/>
        <end position="297"/>
    </location>
</feature>
<comment type="caution">
    <text evidence="2">The sequence shown here is derived from an EMBL/GenBank/DDBJ whole genome shotgun (WGS) entry which is preliminary data.</text>
</comment>
<feature type="compositionally biased region" description="Polar residues" evidence="1">
    <location>
        <begin position="136"/>
        <end position="146"/>
    </location>
</feature>
<reference evidence="2 3" key="1">
    <citation type="submission" date="2018-11" db="EMBL/GenBank/DDBJ databases">
        <title>Genome assembly of Steccherinum ochraceum LE-BIN_3174, the white-rot fungus of the Steccherinaceae family (The Residual Polyporoid clade, Polyporales, Basidiomycota).</title>
        <authorList>
            <person name="Fedorova T.V."/>
            <person name="Glazunova O.A."/>
            <person name="Landesman E.O."/>
            <person name="Moiseenko K.V."/>
            <person name="Psurtseva N.V."/>
            <person name="Savinova O.S."/>
            <person name="Shakhova N.V."/>
            <person name="Tyazhelova T.V."/>
            <person name="Vasina D.V."/>
        </authorList>
    </citation>
    <scope>NUCLEOTIDE SEQUENCE [LARGE SCALE GENOMIC DNA]</scope>
    <source>
        <strain evidence="2 3">LE-BIN_3174</strain>
    </source>
</reference>
<name>A0A4R0RTK4_9APHY</name>
<dbReference type="EMBL" id="RWJN01000108">
    <property type="protein sequence ID" value="TCD67168.1"/>
    <property type="molecule type" value="Genomic_DNA"/>
</dbReference>
<feature type="compositionally biased region" description="Polar residues" evidence="1">
    <location>
        <begin position="519"/>
        <end position="528"/>
    </location>
</feature>
<feature type="compositionally biased region" description="Low complexity" evidence="1">
    <location>
        <begin position="153"/>
        <end position="169"/>
    </location>
</feature>
<sequence>LLERLLQKDVKKRITLDEVKRHAWILRDMADPEGWLRRTRVDHDSLSPTEDEARSAISSVRFRWTNTRLVKGISSLVRNVRTSRSRRAPPTQLRTPHEKERDYKDVGTRSAPQSHLARHKSAAAAIGSREKGKEVMSQQHHPQPQRVSPRAETSSSASMKSSQTAKSSTFEPFAMWGAGSSSVPGRKSRRNSSNSSPALAIDSLQVSSLTVPNRGPSRVGSPQPLTPSSAYGTSYSASQLPSPVSDPSPSQRTPPERPLSRISNLVMRWLGKSPTPVGSSAASTYSRGPSPHHLASTLSLVPTSGTLAPSSLAAMGSVSVGAATGRQVVRHDLTVRRSEDAFHHMRGRYSSGSGEPLTNAMRAASWGEVRPSEDLTSLYSGERMDDALDQDTMLLGAGGVAQSPISSLPTGSGVLSTVSSSISLGPPVLSAAQALLLARTDNNTDPPALPSAPDPAAQDRQRLSQYRISHHQSTSPLARPSYSRGETSGTAVTNYSSSEESEDLCIGQRTPSELDYHPTNLQRSTSQMYREEDEASSDDSEEHARPLEAYYCP</sequence>
<feature type="non-terminal residue" evidence="2">
    <location>
        <position position="1"/>
    </location>
</feature>
<feature type="compositionally biased region" description="Basic and acidic residues" evidence="1">
    <location>
        <begin position="95"/>
        <end position="107"/>
    </location>
</feature>
<gene>
    <name evidence="2" type="ORF">EIP91_000453</name>
</gene>
<evidence type="ECO:0000313" key="3">
    <source>
        <dbReference type="Proteomes" id="UP000292702"/>
    </source>
</evidence>
<proteinExistence type="predicted"/>
<feature type="region of interest" description="Disordered" evidence="1">
    <location>
        <begin position="441"/>
        <end position="553"/>
    </location>
</feature>
<evidence type="ECO:0000313" key="2">
    <source>
        <dbReference type="EMBL" id="TCD67168.1"/>
    </source>
</evidence>
<protein>
    <recommendedName>
        <fullName evidence="4">Protein kinase domain-containing protein</fullName>
    </recommendedName>
</protein>
<evidence type="ECO:0000256" key="1">
    <source>
        <dbReference type="SAM" id="MobiDB-lite"/>
    </source>
</evidence>
<dbReference type="STRING" id="92696.A0A4R0RTK4"/>
<feature type="compositionally biased region" description="Polar residues" evidence="1">
    <location>
        <begin position="463"/>
        <end position="476"/>
    </location>
</feature>
<organism evidence="2 3">
    <name type="scientific">Steccherinum ochraceum</name>
    <dbReference type="NCBI Taxonomy" id="92696"/>
    <lineage>
        <taxon>Eukaryota</taxon>
        <taxon>Fungi</taxon>
        <taxon>Dikarya</taxon>
        <taxon>Basidiomycota</taxon>
        <taxon>Agaricomycotina</taxon>
        <taxon>Agaricomycetes</taxon>
        <taxon>Polyporales</taxon>
        <taxon>Steccherinaceae</taxon>
        <taxon>Steccherinum</taxon>
    </lineage>
</organism>
<dbReference type="Proteomes" id="UP000292702">
    <property type="component" value="Unassembled WGS sequence"/>
</dbReference>
<evidence type="ECO:0008006" key="4">
    <source>
        <dbReference type="Google" id="ProtNLM"/>
    </source>
</evidence>
<dbReference type="OrthoDB" id="2667239at2759"/>
<feature type="compositionally biased region" description="Acidic residues" evidence="1">
    <location>
        <begin position="531"/>
        <end position="541"/>
    </location>
</feature>
<feature type="compositionally biased region" description="Polar residues" evidence="1">
    <location>
        <begin position="226"/>
        <end position="253"/>
    </location>
</feature>
<feature type="compositionally biased region" description="Polar residues" evidence="1">
    <location>
        <begin position="276"/>
        <end position="287"/>
    </location>
</feature>